<evidence type="ECO:0000256" key="2">
    <source>
        <dbReference type="ARBA" id="ARBA00022475"/>
    </source>
</evidence>
<dbReference type="SUPFAM" id="SSF81342">
    <property type="entry name" value="Transmembrane di-heme cytochromes"/>
    <property type="match status" value="1"/>
</dbReference>
<feature type="transmembrane region" description="Helical" evidence="7">
    <location>
        <begin position="389"/>
        <end position="407"/>
    </location>
</feature>
<feature type="compositionally biased region" description="Low complexity" evidence="6">
    <location>
        <begin position="160"/>
        <end position="205"/>
    </location>
</feature>
<keyword evidence="2" id="KW-1003">Cell membrane</keyword>
<evidence type="ECO:0000256" key="1">
    <source>
        <dbReference type="ARBA" id="ARBA00004651"/>
    </source>
</evidence>
<keyword evidence="3 7" id="KW-0812">Transmembrane</keyword>
<evidence type="ECO:0000313" key="9">
    <source>
        <dbReference type="EMBL" id="RFA12419.1"/>
    </source>
</evidence>
<evidence type="ECO:0000256" key="5">
    <source>
        <dbReference type="ARBA" id="ARBA00023136"/>
    </source>
</evidence>
<feature type="transmembrane region" description="Helical" evidence="7">
    <location>
        <begin position="472"/>
        <end position="492"/>
    </location>
</feature>
<comment type="caution">
    <text evidence="9">The sequence shown here is derived from an EMBL/GenBank/DDBJ whole genome shotgun (WGS) entry which is preliminary data.</text>
</comment>
<dbReference type="EMBL" id="NBXB01000042">
    <property type="protein sequence ID" value="RFA12419.1"/>
    <property type="molecule type" value="Genomic_DNA"/>
</dbReference>
<feature type="compositionally biased region" description="Low complexity" evidence="6">
    <location>
        <begin position="29"/>
        <end position="66"/>
    </location>
</feature>
<evidence type="ECO:0000259" key="8">
    <source>
        <dbReference type="Pfam" id="PF01292"/>
    </source>
</evidence>
<feature type="compositionally biased region" description="Low complexity" evidence="6">
    <location>
        <begin position="100"/>
        <end position="129"/>
    </location>
</feature>
<dbReference type="InterPro" id="IPR011577">
    <property type="entry name" value="Cyt_b561_bac/Ni-Hgenase"/>
</dbReference>
<name>A0A3E0VS53_9MICO</name>
<evidence type="ECO:0000256" key="6">
    <source>
        <dbReference type="SAM" id="MobiDB-lite"/>
    </source>
</evidence>
<dbReference type="AlphaFoldDB" id="A0A3E0VS53"/>
<dbReference type="GO" id="GO:0016020">
    <property type="term" value="C:membrane"/>
    <property type="evidence" value="ECO:0007669"/>
    <property type="project" value="InterPro"/>
</dbReference>
<feature type="transmembrane region" description="Helical" evidence="7">
    <location>
        <begin position="271"/>
        <end position="290"/>
    </location>
</feature>
<evidence type="ECO:0000256" key="4">
    <source>
        <dbReference type="ARBA" id="ARBA00022989"/>
    </source>
</evidence>
<keyword evidence="4 7" id="KW-1133">Transmembrane helix</keyword>
<dbReference type="Proteomes" id="UP000256541">
    <property type="component" value="Unassembled WGS sequence"/>
</dbReference>
<feature type="transmembrane region" description="Helical" evidence="7">
    <location>
        <begin position="428"/>
        <end position="452"/>
    </location>
</feature>
<evidence type="ECO:0000256" key="3">
    <source>
        <dbReference type="ARBA" id="ARBA00022692"/>
    </source>
</evidence>
<proteinExistence type="predicted"/>
<keyword evidence="5 7" id="KW-0472">Membrane</keyword>
<organism evidence="9 10">
    <name type="scientific">Subtercola boreus</name>
    <dbReference type="NCBI Taxonomy" id="120213"/>
    <lineage>
        <taxon>Bacteria</taxon>
        <taxon>Bacillati</taxon>
        <taxon>Actinomycetota</taxon>
        <taxon>Actinomycetes</taxon>
        <taxon>Micrococcales</taxon>
        <taxon>Microbacteriaceae</taxon>
        <taxon>Subtercola</taxon>
    </lineage>
</organism>
<sequence length="510" mass="53825">MRGEAAPLRRGLPRVARGEPWPPADDDALPAPTIDAMTGAPAATTAATTAAAAAATAAPVTALPPAEGSPAAARPAVGTPSGSHRRGLPRVAGAEPWPPASAGTGPTGPAVAASAVAAAAGSEAASAPAKPAPVPERPTTPERTAAPERDAARERPAAPAPTRAPNAARTAAPRARSPIIISTRAASAPSTSPAPSTSAAAPTPAGATTGIARLRHLPRPTQVVLGSLALLLVAAVAVLAVRGLTTYRVVQDFLQTYPGEYPLPDTVESGFPAWIGWQHFLNAFFIVLIIRSGWQVRTEKRPSAFWTARWAKTKRRISLNLWFHQALDVLWLLNGVVFVVLIFATGHWLRLVPSSWAVFPNAVSALIHYLTLEWPTDNGWVTYNSLQQLMYFIVVFVAAPLAALTGVRMSGIWPKRTTRLNAAYPIEVARAIHFPVMLFFVGFIIVHVALVFATGALRNLNHMYGSSDEVNWIGFGIFFASLVVMVATWIAARPLVIAPIASLFGKVTAR</sequence>
<gene>
    <name evidence="9" type="ORF">B7R22_16525</name>
</gene>
<feature type="region of interest" description="Disordered" evidence="6">
    <location>
        <begin position="1"/>
        <end position="205"/>
    </location>
</feature>
<dbReference type="GO" id="GO:0022904">
    <property type="term" value="P:respiratory electron transport chain"/>
    <property type="evidence" value="ECO:0007669"/>
    <property type="project" value="InterPro"/>
</dbReference>
<comment type="subcellular location">
    <subcellularLocation>
        <location evidence="1">Cell membrane</location>
        <topology evidence="1">Multi-pass membrane protein</topology>
    </subcellularLocation>
</comment>
<evidence type="ECO:0000256" key="7">
    <source>
        <dbReference type="SAM" id="Phobius"/>
    </source>
</evidence>
<dbReference type="Gene3D" id="1.20.950.20">
    <property type="entry name" value="Transmembrane di-heme cytochromes, Chain C"/>
    <property type="match status" value="1"/>
</dbReference>
<accession>A0A3E0VS53</accession>
<feature type="domain" description="Cytochrome b561 bacterial/Ni-hydrogenase" evidence="8">
    <location>
        <begin position="274"/>
        <end position="463"/>
    </location>
</feature>
<dbReference type="InterPro" id="IPR016174">
    <property type="entry name" value="Di-haem_cyt_TM"/>
</dbReference>
<feature type="compositionally biased region" description="Basic and acidic residues" evidence="6">
    <location>
        <begin position="145"/>
        <end position="156"/>
    </location>
</feature>
<evidence type="ECO:0000313" key="10">
    <source>
        <dbReference type="Proteomes" id="UP000256541"/>
    </source>
</evidence>
<feature type="transmembrane region" description="Helical" evidence="7">
    <location>
        <begin position="223"/>
        <end position="244"/>
    </location>
</feature>
<protein>
    <recommendedName>
        <fullName evidence="8">Cytochrome b561 bacterial/Ni-hydrogenase domain-containing protein</fullName>
    </recommendedName>
</protein>
<feature type="transmembrane region" description="Helical" evidence="7">
    <location>
        <begin position="329"/>
        <end position="349"/>
    </location>
</feature>
<reference evidence="9 10" key="1">
    <citation type="submission" date="2017-04" db="EMBL/GenBank/DDBJ databases">
        <title>Comparative genome analysis of Subtercola boreus.</title>
        <authorList>
            <person name="Cho Y.-J."/>
            <person name="Cho A."/>
            <person name="Kim O.-S."/>
            <person name="Lee J.-I."/>
        </authorList>
    </citation>
    <scope>NUCLEOTIDE SEQUENCE [LARGE SCALE GENOMIC DNA]</scope>
    <source>
        <strain evidence="9 10">P27479</strain>
    </source>
</reference>
<dbReference type="Pfam" id="PF01292">
    <property type="entry name" value="Ni_hydr_CYTB"/>
    <property type="match status" value="1"/>
</dbReference>
<dbReference type="OrthoDB" id="9795587at2"/>